<sequence length="111" mass="11939">MAINNVNNGLPKTPVDNQKVNQQQTQNKGTAAQQAASQQAAAQTAPRQDSVSLTQSAQQLSQVQKKSAEAPVNQEKVDRLKKAIQNGEYKVNPEALADKIAKLEGQIFGTN</sequence>
<evidence type="ECO:0000256" key="9">
    <source>
        <dbReference type="SAM" id="MobiDB-lite"/>
    </source>
</evidence>
<dbReference type="NCBIfam" id="TIGR03824">
    <property type="entry name" value="FlgM_jcvi"/>
    <property type="match status" value="1"/>
</dbReference>
<dbReference type="RefSeq" id="WP_289364426.1">
    <property type="nucleotide sequence ID" value="NZ_JAUCBP010000006.1"/>
</dbReference>
<keyword evidence="4" id="KW-1005">Bacterial flagellum biogenesis</keyword>
<keyword evidence="11" id="KW-0969">Cilium</keyword>
<dbReference type="Proteomes" id="UP001234343">
    <property type="component" value="Unassembled WGS sequence"/>
</dbReference>
<keyword evidence="11" id="KW-0282">Flagellum</keyword>
<feature type="compositionally biased region" description="Polar residues" evidence="9">
    <location>
        <begin position="1"/>
        <end position="10"/>
    </location>
</feature>
<evidence type="ECO:0000256" key="7">
    <source>
        <dbReference type="ARBA" id="ARBA00024739"/>
    </source>
</evidence>
<feature type="domain" description="Anti-sigma-28 factor FlgM C-terminal" evidence="10">
    <location>
        <begin position="49"/>
        <end position="101"/>
    </location>
</feature>
<keyword evidence="3" id="KW-0678">Repressor</keyword>
<evidence type="ECO:0000256" key="5">
    <source>
        <dbReference type="ARBA" id="ARBA00023015"/>
    </source>
</evidence>
<feature type="compositionally biased region" description="Low complexity" evidence="9">
    <location>
        <begin position="17"/>
        <end position="45"/>
    </location>
</feature>
<dbReference type="EMBL" id="JAUCBP010000006">
    <property type="protein sequence ID" value="MDM7860178.1"/>
    <property type="molecule type" value="Genomic_DNA"/>
</dbReference>
<protein>
    <recommendedName>
        <fullName evidence="2">Negative regulator of flagellin synthesis</fullName>
    </recommendedName>
    <alternativeName>
        <fullName evidence="8">Anti-sigma-28 factor</fullName>
    </alternativeName>
</protein>
<comment type="caution">
    <text evidence="11">The sequence shown here is derived from an EMBL/GenBank/DDBJ whole genome shotgun (WGS) entry which is preliminary data.</text>
</comment>
<dbReference type="Pfam" id="PF04316">
    <property type="entry name" value="FlgM"/>
    <property type="match status" value="1"/>
</dbReference>
<proteinExistence type="inferred from homology"/>
<accession>A0ABT7SVH6</accession>
<evidence type="ECO:0000259" key="10">
    <source>
        <dbReference type="Pfam" id="PF04316"/>
    </source>
</evidence>
<dbReference type="InterPro" id="IPR007412">
    <property type="entry name" value="FlgM"/>
</dbReference>
<evidence type="ECO:0000313" key="12">
    <source>
        <dbReference type="Proteomes" id="UP001234343"/>
    </source>
</evidence>
<dbReference type="SUPFAM" id="SSF101498">
    <property type="entry name" value="Anti-sigma factor FlgM"/>
    <property type="match status" value="1"/>
</dbReference>
<evidence type="ECO:0000256" key="8">
    <source>
        <dbReference type="ARBA" id="ARBA00030117"/>
    </source>
</evidence>
<comment type="function">
    <text evidence="7">Responsible for the coupling of flagellin expression to flagellar assembly by preventing expression of the flagellin genes when a component of the middle class of proteins is defective. It negatively regulates flagellar genes by inhibiting the activity of FliA by directly binding to FliA.</text>
</comment>
<evidence type="ECO:0000256" key="6">
    <source>
        <dbReference type="ARBA" id="ARBA00023163"/>
    </source>
</evidence>
<keyword evidence="11" id="KW-0966">Cell projection</keyword>
<evidence type="ECO:0000313" key="11">
    <source>
        <dbReference type="EMBL" id="MDM7860178.1"/>
    </source>
</evidence>
<organism evidence="11 12">
    <name type="scientific">Alteromonas arenosi</name>
    <dbReference type="NCBI Taxonomy" id="3055817"/>
    <lineage>
        <taxon>Bacteria</taxon>
        <taxon>Pseudomonadati</taxon>
        <taxon>Pseudomonadota</taxon>
        <taxon>Gammaproteobacteria</taxon>
        <taxon>Alteromonadales</taxon>
        <taxon>Alteromonadaceae</taxon>
        <taxon>Alteromonas/Salinimonas group</taxon>
        <taxon>Alteromonas</taxon>
    </lineage>
</organism>
<name>A0ABT7SVH6_9ALTE</name>
<comment type="similarity">
    <text evidence="1">Belongs to the FlgM family.</text>
</comment>
<feature type="compositionally biased region" description="Polar residues" evidence="9">
    <location>
        <begin position="46"/>
        <end position="65"/>
    </location>
</feature>
<dbReference type="InterPro" id="IPR031316">
    <property type="entry name" value="FlgM_C"/>
</dbReference>
<keyword evidence="6" id="KW-0804">Transcription</keyword>
<dbReference type="InterPro" id="IPR035890">
    <property type="entry name" value="Anti-sigma-28_factor_FlgM_sf"/>
</dbReference>
<evidence type="ECO:0000256" key="4">
    <source>
        <dbReference type="ARBA" id="ARBA00022795"/>
    </source>
</evidence>
<keyword evidence="12" id="KW-1185">Reference proteome</keyword>
<reference evidence="11 12" key="1">
    <citation type="submission" date="2023-06" db="EMBL/GenBank/DDBJ databases">
        <title>Alteromonas sp. ASW11-36 isolated from intertidal sand.</title>
        <authorList>
            <person name="Li Y."/>
        </authorList>
    </citation>
    <scope>NUCLEOTIDE SEQUENCE [LARGE SCALE GENOMIC DNA]</scope>
    <source>
        <strain evidence="11 12">ASW11-36</strain>
    </source>
</reference>
<evidence type="ECO:0000256" key="1">
    <source>
        <dbReference type="ARBA" id="ARBA00005322"/>
    </source>
</evidence>
<keyword evidence="5" id="KW-0805">Transcription regulation</keyword>
<feature type="region of interest" description="Disordered" evidence="9">
    <location>
        <begin position="1"/>
        <end position="74"/>
    </location>
</feature>
<evidence type="ECO:0000256" key="3">
    <source>
        <dbReference type="ARBA" id="ARBA00022491"/>
    </source>
</evidence>
<gene>
    <name evidence="11" type="primary">flgM</name>
    <name evidence="11" type="ORF">QTP81_06180</name>
</gene>
<evidence type="ECO:0000256" key="2">
    <source>
        <dbReference type="ARBA" id="ARBA00017823"/>
    </source>
</evidence>